<evidence type="ECO:0000313" key="1">
    <source>
        <dbReference type="EMBL" id="QRD02084.1"/>
    </source>
</evidence>
<organism evidence="1 2">
    <name type="scientific">Phaeosphaeria nodorum (strain SN15 / ATCC MYA-4574 / FGSC 10173)</name>
    <name type="common">Glume blotch fungus</name>
    <name type="synonym">Parastagonospora nodorum</name>
    <dbReference type="NCBI Taxonomy" id="321614"/>
    <lineage>
        <taxon>Eukaryota</taxon>
        <taxon>Fungi</taxon>
        <taxon>Dikarya</taxon>
        <taxon>Ascomycota</taxon>
        <taxon>Pezizomycotina</taxon>
        <taxon>Dothideomycetes</taxon>
        <taxon>Pleosporomycetidae</taxon>
        <taxon>Pleosporales</taxon>
        <taxon>Pleosporineae</taxon>
        <taxon>Phaeosphaeriaceae</taxon>
        <taxon>Parastagonospora</taxon>
    </lineage>
</organism>
<keyword evidence="2" id="KW-1185">Reference proteome</keyword>
<dbReference type="AlphaFoldDB" id="A0A7U2FB71"/>
<dbReference type="Proteomes" id="UP000663193">
    <property type="component" value="Chromosome 13"/>
</dbReference>
<name>A0A7U2FB71_PHANO</name>
<dbReference type="OrthoDB" id="3937572at2759"/>
<dbReference type="VEuPathDB" id="FungiDB:JI435_050520"/>
<reference evidence="2" key="1">
    <citation type="journal article" date="2021" name="BMC Genomics">
        <title>Chromosome-level genome assembly and manually-curated proteome of model necrotroph Parastagonospora nodorum Sn15 reveals a genome-wide trove of candidate effector homologs, and redundancy of virulence-related functions within an accessory chromosome.</title>
        <authorList>
            <person name="Bertazzoni S."/>
            <person name="Jones D.A.B."/>
            <person name="Phan H.T."/>
            <person name="Tan K.-C."/>
            <person name="Hane J.K."/>
        </authorList>
    </citation>
    <scope>NUCLEOTIDE SEQUENCE [LARGE SCALE GENOMIC DNA]</scope>
    <source>
        <strain evidence="2">SN15 / ATCC MYA-4574 / FGSC 10173)</strain>
    </source>
</reference>
<proteinExistence type="predicted"/>
<gene>
    <name evidence="1" type="ORF">JI435_050520</name>
</gene>
<sequence>MNFCGLSRLLRVKEDRTRLQPTPIEIRARLSEDTETSRVAILSYDPTSNTNIISYHLATKILEEPIHTLDNSSTNHVRTKIHGEEIGGYVDLDWCFEETSKRWHTSRFFVTTTYDPPYDAVLGRRDAEDYGMLRSRSRR</sequence>
<evidence type="ECO:0000313" key="2">
    <source>
        <dbReference type="Proteomes" id="UP000663193"/>
    </source>
</evidence>
<protein>
    <submittedName>
        <fullName evidence="1">Uncharacterized protein</fullName>
    </submittedName>
</protein>
<accession>A0A7U2FB71</accession>
<dbReference type="EMBL" id="CP069035">
    <property type="protein sequence ID" value="QRD02084.1"/>
    <property type="molecule type" value="Genomic_DNA"/>
</dbReference>